<protein>
    <submittedName>
        <fullName evidence="1">Uncharacterized protein</fullName>
    </submittedName>
</protein>
<evidence type="ECO:0000313" key="2">
    <source>
        <dbReference type="Proteomes" id="UP000663828"/>
    </source>
</evidence>
<keyword evidence="2" id="KW-1185">Reference proteome</keyword>
<gene>
    <name evidence="1" type="ORF">XAT740_LOCUS55793</name>
</gene>
<reference evidence="1" key="1">
    <citation type="submission" date="2021-02" db="EMBL/GenBank/DDBJ databases">
        <authorList>
            <person name="Nowell W R."/>
        </authorList>
    </citation>
    <scope>NUCLEOTIDE SEQUENCE</scope>
</reference>
<dbReference type="AlphaFoldDB" id="A0A816EXG5"/>
<feature type="non-terminal residue" evidence="1">
    <location>
        <position position="1"/>
    </location>
</feature>
<comment type="caution">
    <text evidence="1">The sequence shown here is derived from an EMBL/GenBank/DDBJ whole genome shotgun (WGS) entry which is preliminary data.</text>
</comment>
<dbReference type="Gene3D" id="3.80.10.10">
    <property type="entry name" value="Ribonuclease Inhibitor"/>
    <property type="match status" value="1"/>
</dbReference>
<proteinExistence type="predicted"/>
<dbReference type="Proteomes" id="UP000663828">
    <property type="component" value="Unassembled WGS sequence"/>
</dbReference>
<name>A0A816EXG5_ADIRI</name>
<dbReference type="EMBL" id="CAJNOR010010615">
    <property type="protein sequence ID" value="CAF1655305.1"/>
    <property type="molecule type" value="Genomic_DNA"/>
</dbReference>
<accession>A0A816EXG5</accession>
<sequence length="221" mass="26352">QLKSLKCYDYDLIQMINPNQFVSLQFLIIFKYATNVDPELIIDFILRIPQLKSCQIKNSQSHGRIPIIPLNYDRNTENLLSTLEYFDMESKSPLSFVNFYSNILRYTPNIQYFNGFVTHRRIHSKIRYEPIDNLTHLSTLILRSDSIEFEQLHLLSQSTQNLRKLQLDCLTASSDRSFLNNNNWIQCLSSWKYLRYLKIYISKQNIMLVIIIFNIFVKHFH</sequence>
<organism evidence="1 2">
    <name type="scientific">Adineta ricciae</name>
    <name type="common">Rotifer</name>
    <dbReference type="NCBI Taxonomy" id="249248"/>
    <lineage>
        <taxon>Eukaryota</taxon>
        <taxon>Metazoa</taxon>
        <taxon>Spiralia</taxon>
        <taxon>Gnathifera</taxon>
        <taxon>Rotifera</taxon>
        <taxon>Eurotatoria</taxon>
        <taxon>Bdelloidea</taxon>
        <taxon>Adinetida</taxon>
        <taxon>Adinetidae</taxon>
        <taxon>Adineta</taxon>
    </lineage>
</organism>
<dbReference type="InterPro" id="IPR032675">
    <property type="entry name" value="LRR_dom_sf"/>
</dbReference>
<evidence type="ECO:0000313" key="1">
    <source>
        <dbReference type="EMBL" id="CAF1655305.1"/>
    </source>
</evidence>